<evidence type="ECO:0000313" key="2">
    <source>
        <dbReference type="Proteomes" id="UP001519342"/>
    </source>
</evidence>
<dbReference type="EMBL" id="JAGGKS010000004">
    <property type="protein sequence ID" value="MBP1925765.1"/>
    <property type="molecule type" value="Genomic_DNA"/>
</dbReference>
<keyword evidence="1" id="KW-0282">Flagellum</keyword>
<comment type="caution">
    <text evidence="1">The sequence shown here is derived from an EMBL/GenBank/DDBJ whole genome shotgun (WGS) entry which is preliminary data.</text>
</comment>
<sequence>MKIQNINNYINYNGNKKPIKHEEVAKNKNYDVIEINKNNINKDAEKSEINYDNIKNNIVSEVKKEASSEKIDMLKESIKNKTYQIDVDEIVRILLDK</sequence>
<proteinExistence type="predicted"/>
<reference evidence="1 2" key="1">
    <citation type="submission" date="2021-03" db="EMBL/GenBank/DDBJ databases">
        <title>Genomic Encyclopedia of Type Strains, Phase IV (KMG-IV): sequencing the most valuable type-strain genomes for metagenomic binning, comparative biology and taxonomic classification.</title>
        <authorList>
            <person name="Goeker M."/>
        </authorList>
    </citation>
    <scope>NUCLEOTIDE SEQUENCE [LARGE SCALE GENOMIC DNA]</scope>
    <source>
        <strain evidence="1 2">DSM 24004</strain>
    </source>
</reference>
<evidence type="ECO:0000313" key="1">
    <source>
        <dbReference type="EMBL" id="MBP1925765.1"/>
    </source>
</evidence>
<name>A0ABS4GDI3_9FIRM</name>
<keyword evidence="1" id="KW-0969">Cilium</keyword>
<keyword evidence="1" id="KW-0966">Cell projection</keyword>
<protein>
    <submittedName>
        <fullName evidence="1">Anti-sigma28 factor (Negative regulator of flagellin synthesis)</fullName>
    </submittedName>
</protein>
<dbReference type="RefSeq" id="WP_209511509.1">
    <property type="nucleotide sequence ID" value="NZ_JAGGKS010000004.1"/>
</dbReference>
<organism evidence="1 2">
    <name type="scientific">Sedimentibacter acidaminivorans</name>
    <dbReference type="NCBI Taxonomy" id="913099"/>
    <lineage>
        <taxon>Bacteria</taxon>
        <taxon>Bacillati</taxon>
        <taxon>Bacillota</taxon>
        <taxon>Tissierellia</taxon>
        <taxon>Sedimentibacter</taxon>
    </lineage>
</organism>
<keyword evidence="2" id="KW-1185">Reference proteome</keyword>
<accession>A0ABS4GDI3</accession>
<dbReference type="Proteomes" id="UP001519342">
    <property type="component" value="Unassembled WGS sequence"/>
</dbReference>
<gene>
    <name evidence="1" type="ORF">J2Z76_001626</name>
</gene>